<evidence type="ECO:0000256" key="6">
    <source>
        <dbReference type="SAM" id="MobiDB-lite"/>
    </source>
</evidence>
<dbReference type="PROSITE" id="PS00108">
    <property type="entry name" value="PROTEIN_KINASE_ST"/>
    <property type="match status" value="1"/>
</dbReference>
<protein>
    <recommendedName>
        <fullName evidence="7">Protein kinase domain-containing protein</fullName>
    </recommendedName>
</protein>
<name>A0A8H5FRE5_9AGAR</name>
<evidence type="ECO:0000256" key="3">
    <source>
        <dbReference type="ARBA" id="ARBA00022777"/>
    </source>
</evidence>
<dbReference type="PANTHER" id="PTHR44329">
    <property type="entry name" value="SERINE/THREONINE-PROTEIN KINASE TNNI3K-RELATED"/>
    <property type="match status" value="1"/>
</dbReference>
<feature type="binding site" evidence="5">
    <location>
        <position position="327"/>
    </location>
    <ligand>
        <name>ATP</name>
        <dbReference type="ChEBI" id="CHEBI:30616"/>
    </ligand>
</feature>
<feature type="compositionally biased region" description="Low complexity" evidence="6">
    <location>
        <begin position="952"/>
        <end position="967"/>
    </location>
</feature>
<evidence type="ECO:0000256" key="2">
    <source>
        <dbReference type="ARBA" id="ARBA00022741"/>
    </source>
</evidence>
<keyword evidence="4 5" id="KW-0067">ATP-binding</keyword>
<dbReference type="Gene3D" id="1.10.600.10">
    <property type="entry name" value="Farnesyl Diphosphate Synthase"/>
    <property type="match status" value="1"/>
</dbReference>
<dbReference type="InterPro" id="IPR008949">
    <property type="entry name" value="Isoprenoid_synthase_dom_sf"/>
</dbReference>
<dbReference type="GO" id="GO:0004674">
    <property type="term" value="F:protein serine/threonine kinase activity"/>
    <property type="evidence" value="ECO:0007669"/>
    <property type="project" value="TreeGrafter"/>
</dbReference>
<dbReference type="OrthoDB" id="3260205at2759"/>
<organism evidence="8 9">
    <name type="scientific">Leucocoprinus leucothites</name>
    <dbReference type="NCBI Taxonomy" id="201217"/>
    <lineage>
        <taxon>Eukaryota</taxon>
        <taxon>Fungi</taxon>
        <taxon>Dikarya</taxon>
        <taxon>Basidiomycota</taxon>
        <taxon>Agaricomycotina</taxon>
        <taxon>Agaricomycetes</taxon>
        <taxon>Agaricomycetidae</taxon>
        <taxon>Agaricales</taxon>
        <taxon>Agaricineae</taxon>
        <taxon>Agaricaceae</taxon>
        <taxon>Leucocoprinus</taxon>
    </lineage>
</organism>
<reference evidence="8 9" key="1">
    <citation type="journal article" date="2020" name="ISME J.">
        <title>Uncovering the hidden diversity of litter-decomposition mechanisms in mushroom-forming fungi.</title>
        <authorList>
            <person name="Floudas D."/>
            <person name="Bentzer J."/>
            <person name="Ahren D."/>
            <person name="Johansson T."/>
            <person name="Persson P."/>
            <person name="Tunlid A."/>
        </authorList>
    </citation>
    <scope>NUCLEOTIDE SEQUENCE [LARGE SCALE GENOMIC DNA]</scope>
    <source>
        <strain evidence="8 9">CBS 146.42</strain>
    </source>
</reference>
<dbReference type="InterPro" id="IPR000719">
    <property type="entry name" value="Prot_kinase_dom"/>
</dbReference>
<dbReference type="GO" id="GO:0005524">
    <property type="term" value="F:ATP binding"/>
    <property type="evidence" value="ECO:0007669"/>
    <property type="project" value="UniProtKB-UniRule"/>
</dbReference>
<keyword evidence="9" id="KW-1185">Reference proteome</keyword>
<dbReference type="AlphaFoldDB" id="A0A8H5FRE5"/>
<dbReference type="PANTHER" id="PTHR44329:SF288">
    <property type="entry name" value="MITOGEN-ACTIVATED PROTEIN KINASE KINASE KINASE 20"/>
    <property type="match status" value="1"/>
</dbReference>
<dbReference type="InterPro" id="IPR008271">
    <property type="entry name" value="Ser/Thr_kinase_AS"/>
</dbReference>
<evidence type="ECO:0000256" key="5">
    <source>
        <dbReference type="PROSITE-ProRule" id="PRU10141"/>
    </source>
</evidence>
<dbReference type="InterPro" id="IPR051681">
    <property type="entry name" value="Ser/Thr_Kinases-Pseudokinases"/>
</dbReference>
<evidence type="ECO:0000256" key="4">
    <source>
        <dbReference type="ARBA" id="ARBA00022840"/>
    </source>
</evidence>
<dbReference type="InterPro" id="IPR017441">
    <property type="entry name" value="Protein_kinase_ATP_BS"/>
</dbReference>
<dbReference type="InterPro" id="IPR011009">
    <property type="entry name" value="Kinase-like_dom_sf"/>
</dbReference>
<dbReference type="PROSITE" id="PS50011">
    <property type="entry name" value="PROTEIN_KINASE_DOM"/>
    <property type="match status" value="1"/>
</dbReference>
<keyword evidence="2 5" id="KW-0547">Nucleotide-binding</keyword>
<feature type="region of interest" description="Disordered" evidence="6">
    <location>
        <begin position="952"/>
        <end position="971"/>
    </location>
</feature>
<evidence type="ECO:0000256" key="1">
    <source>
        <dbReference type="ARBA" id="ARBA00022679"/>
    </source>
</evidence>
<evidence type="ECO:0000259" key="7">
    <source>
        <dbReference type="PROSITE" id="PS50011"/>
    </source>
</evidence>
<dbReference type="SUPFAM" id="SSF56112">
    <property type="entry name" value="Protein kinase-like (PK-like)"/>
    <property type="match status" value="1"/>
</dbReference>
<proteinExistence type="predicted"/>
<dbReference type="PROSITE" id="PS00107">
    <property type="entry name" value="PROTEIN_KINASE_ATP"/>
    <property type="match status" value="1"/>
</dbReference>
<comment type="caution">
    <text evidence="8">The sequence shown here is derived from an EMBL/GenBank/DDBJ whole genome shotgun (WGS) entry which is preliminary data.</text>
</comment>
<dbReference type="Proteomes" id="UP000559027">
    <property type="component" value="Unassembled WGS sequence"/>
</dbReference>
<evidence type="ECO:0000313" key="8">
    <source>
        <dbReference type="EMBL" id="KAF5346840.1"/>
    </source>
</evidence>
<dbReference type="Gene3D" id="2.60.40.640">
    <property type="match status" value="1"/>
</dbReference>
<keyword evidence="3" id="KW-0418">Kinase</keyword>
<evidence type="ECO:0000313" key="9">
    <source>
        <dbReference type="Proteomes" id="UP000559027"/>
    </source>
</evidence>
<dbReference type="InterPro" id="IPR014752">
    <property type="entry name" value="Arrestin-like_C"/>
</dbReference>
<feature type="domain" description="Protein kinase" evidence="7">
    <location>
        <begin position="292"/>
        <end position="585"/>
    </location>
</feature>
<accession>A0A8H5FRE5</accession>
<gene>
    <name evidence="8" type="ORF">D9756_010619</name>
</gene>
<dbReference type="SMART" id="SM00220">
    <property type="entry name" value="S_TKc"/>
    <property type="match status" value="1"/>
</dbReference>
<dbReference type="Pfam" id="PF00069">
    <property type="entry name" value="Pkinase"/>
    <property type="match status" value="1"/>
</dbReference>
<dbReference type="Gene3D" id="1.10.510.10">
    <property type="entry name" value="Transferase(Phosphotransferase) domain 1"/>
    <property type="match status" value="1"/>
</dbReference>
<keyword evidence="1" id="KW-0808">Transferase</keyword>
<dbReference type="EMBL" id="JAACJO010000029">
    <property type="protein sequence ID" value="KAF5346840.1"/>
    <property type="molecule type" value="Genomic_DNA"/>
</dbReference>
<sequence length="1027" mass="112918">MGIGGQEEVATLDTLKMIVLREYRPDMIEIYAGRYPFSINVVEDIPPTIPPGKHGFEIKYSLHATVYRGNRTRFWIEPPLSCTLPVEIRKYECHPAWPIYHNPEPRRIGGGGACLSAWLARTCYSLAGETINLMTEISFGSQDNTPSVLEFEVRLLRKIVTKVTPEPGQSKEASLTNLVSRHATFCTAVGNTATAELICRIPDKDTVPTLTYRSHIQVTYILEVSTVVHSQHLKLDFPIIISPFKRTIGPVSRLGGSLCSQLPSLSSLEKSEPTAVATKMTSIRSIGKKEILVSDAVIGVGGFSDVYPGEWVAGVRNCDGEGKLAVKVFRKINTRGNASEMLYTFQRYTNKTPEKPPALVSPLREAGHILEYLSKNTFNRRPLALGIANGLAHLHAHNIIHGDLKPQNVLIRIDSEGNPTPEISDFGRAKILNVKGYTGSLHTTRRYTAPEVLLPAYRTPNCPTLEIQSLDSTNQVLTKASDVWSLGMVLLHESLVSLPSAYSRMLIFEQVLSGIEPYPRAGTNDGVIMLNILLRGLEPKEQDHPDCVDREVIWPILRQCWKLSDEPEARCSAEHCAEMLNTVHLSEQTHLPDLLGLLNSLAGTDDDGDLHINPLYQTIESDSAARSITSALDSLVLPASQSARNLTSPRLHKRADGLLQEYNPGLLASTLFPFPSFPESDQLAKSVLQFATEWVAMCALVVEEMLRPGRVGGLIEVGAVPKEMGGNGKLWEQCEAQLYKQCSLSHEGKAIYQSMKRDLLDALIDAPPRPGATISGRESPLDSTSIQEYIRWRTAISGHKILLNQYFSSSSAKERARFNRVAGLVLEINACVTDLFAYNVHQAWYSSQHKQNRNCEHLNLVSYLMAADPEMTIQGAISCAGDIIRQRVVEFNGEIEALDTTSEPAAPVLLSSSGTKTAIAIGGLRSSLSSLVSLLPLFSSNGSSSGVVQQVSALSSSSDDSPGQGSDNRGRDNEIKKVLVNWVRGTVHWAYEVEYFYPNGAGGDATNGKKRGSEVRDYGWVFLIKEP</sequence>